<reference evidence="8 9" key="1">
    <citation type="journal article" date="2016" name="Nat. Commun.">
        <title>Thousands of microbial genomes shed light on interconnected biogeochemical processes in an aquifer system.</title>
        <authorList>
            <person name="Anantharaman K."/>
            <person name="Brown C.T."/>
            <person name="Hug L.A."/>
            <person name="Sharon I."/>
            <person name="Castelle C.J."/>
            <person name="Probst A.J."/>
            <person name="Thomas B.C."/>
            <person name="Singh A."/>
            <person name="Wilkins M.J."/>
            <person name="Karaoz U."/>
            <person name="Brodie E.L."/>
            <person name="Williams K.H."/>
            <person name="Hubbard S.S."/>
            <person name="Banfield J.F."/>
        </authorList>
    </citation>
    <scope>NUCLEOTIDE SEQUENCE [LARGE SCALE GENOMIC DNA]</scope>
</reference>
<dbReference type="PANTHER" id="PTHR46383">
    <property type="entry name" value="ASPARTATE AMINOTRANSFERASE"/>
    <property type="match status" value="1"/>
</dbReference>
<dbReference type="Pfam" id="PF00155">
    <property type="entry name" value="Aminotran_1_2"/>
    <property type="match status" value="1"/>
</dbReference>
<evidence type="ECO:0000313" key="9">
    <source>
        <dbReference type="Proteomes" id="UP000177208"/>
    </source>
</evidence>
<dbReference type="CDD" id="cd00609">
    <property type="entry name" value="AAT_like"/>
    <property type="match status" value="1"/>
</dbReference>
<dbReference type="InterPro" id="IPR004838">
    <property type="entry name" value="NHTrfase_class1_PyrdxlP-BS"/>
</dbReference>
<evidence type="ECO:0000256" key="1">
    <source>
        <dbReference type="ARBA" id="ARBA00001933"/>
    </source>
</evidence>
<dbReference type="PANTHER" id="PTHR46383:SF1">
    <property type="entry name" value="ASPARTATE AMINOTRANSFERASE"/>
    <property type="match status" value="1"/>
</dbReference>
<proteinExistence type="inferred from homology"/>
<keyword evidence="4 6" id="KW-0808">Transferase</keyword>
<comment type="similarity">
    <text evidence="2 6">Belongs to the class-I pyridoxal-phosphate-dependent aminotransferase family.</text>
</comment>
<comment type="cofactor">
    <cofactor evidence="1 6">
        <name>pyridoxal 5'-phosphate</name>
        <dbReference type="ChEBI" id="CHEBI:597326"/>
    </cofactor>
</comment>
<dbReference type="Proteomes" id="UP000177208">
    <property type="component" value="Unassembled WGS sequence"/>
</dbReference>
<evidence type="ECO:0000256" key="2">
    <source>
        <dbReference type="ARBA" id="ARBA00007441"/>
    </source>
</evidence>
<evidence type="ECO:0000256" key="6">
    <source>
        <dbReference type="RuleBase" id="RU000481"/>
    </source>
</evidence>
<dbReference type="InterPro" id="IPR015422">
    <property type="entry name" value="PyrdxlP-dep_Trfase_small"/>
</dbReference>
<evidence type="ECO:0000259" key="7">
    <source>
        <dbReference type="Pfam" id="PF00155"/>
    </source>
</evidence>
<dbReference type="GO" id="GO:0030170">
    <property type="term" value="F:pyridoxal phosphate binding"/>
    <property type="evidence" value="ECO:0007669"/>
    <property type="project" value="InterPro"/>
</dbReference>
<dbReference type="InterPro" id="IPR015421">
    <property type="entry name" value="PyrdxlP-dep_Trfase_major"/>
</dbReference>
<dbReference type="AlphaFoldDB" id="A0A1F7G869"/>
<keyword evidence="5" id="KW-0663">Pyridoxal phosphate</keyword>
<dbReference type="Gene3D" id="3.40.640.10">
    <property type="entry name" value="Type I PLP-dependent aspartate aminotransferase-like (Major domain)"/>
    <property type="match status" value="1"/>
</dbReference>
<dbReference type="EMBL" id="MFZG01000041">
    <property type="protein sequence ID" value="OGK15128.1"/>
    <property type="molecule type" value="Genomic_DNA"/>
</dbReference>
<dbReference type="InterPro" id="IPR015424">
    <property type="entry name" value="PyrdxlP-dep_Trfase"/>
</dbReference>
<dbReference type="PRINTS" id="PR00753">
    <property type="entry name" value="ACCSYNTHASE"/>
</dbReference>
<evidence type="ECO:0000256" key="4">
    <source>
        <dbReference type="ARBA" id="ARBA00022679"/>
    </source>
</evidence>
<dbReference type="SUPFAM" id="SSF53383">
    <property type="entry name" value="PLP-dependent transferases"/>
    <property type="match status" value="1"/>
</dbReference>
<feature type="domain" description="Aminotransferase class I/classII large" evidence="7">
    <location>
        <begin position="35"/>
        <end position="345"/>
    </location>
</feature>
<dbReference type="EC" id="2.6.1.-" evidence="6"/>
<dbReference type="NCBIfam" id="NF005744">
    <property type="entry name" value="PRK07568.1"/>
    <property type="match status" value="1"/>
</dbReference>
<gene>
    <name evidence="8" type="ORF">A2774_01405</name>
</gene>
<protein>
    <recommendedName>
        <fullName evidence="6">Aminotransferase</fullName>
        <ecNumber evidence="6">2.6.1.-</ecNumber>
    </recommendedName>
</protein>
<name>A0A1F7G869_9BACT</name>
<accession>A0A1F7G869</accession>
<dbReference type="PROSITE" id="PS00105">
    <property type="entry name" value="AA_TRANSFER_CLASS_1"/>
    <property type="match status" value="1"/>
</dbReference>
<evidence type="ECO:0000256" key="5">
    <source>
        <dbReference type="ARBA" id="ARBA00022898"/>
    </source>
</evidence>
<evidence type="ECO:0000313" key="8">
    <source>
        <dbReference type="EMBL" id="OGK15128.1"/>
    </source>
</evidence>
<dbReference type="InterPro" id="IPR004839">
    <property type="entry name" value="Aminotransferase_I/II_large"/>
</dbReference>
<dbReference type="Gene3D" id="3.90.1150.10">
    <property type="entry name" value="Aspartate Aminotransferase, domain 1"/>
    <property type="match status" value="1"/>
</dbReference>
<evidence type="ECO:0000256" key="3">
    <source>
        <dbReference type="ARBA" id="ARBA00022576"/>
    </source>
</evidence>
<comment type="caution">
    <text evidence="8">The sequence shown here is derived from an EMBL/GenBank/DDBJ whole genome shotgun (WGS) entry which is preliminary data.</text>
</comment>
<organism evidence="8 9">
    <name type="scientific">Candidatus Roizmanbacteria bacterium RIFCSPHIGHO2_01_FULL_39_12c</name>
    <dbReference type="NCBI Taxonomy" id="1802031"/>
    <lineage>
        <taxon>Bacteria</taxon>
        <taxon>Candidatus Roizmaniibacteriota</taxon>
    </lineage>
</organism>
<keyword evidence="3 6" id="KW-0032">Aminotransferase</keyword>
<dbReference type="GO" id="GO:0008483">
    <property type="term" value="F:transaminase activity"/>
    <property type="evidence" value="ECO:0007669"/>
    <property type="project" value="UniProtKB-KW"/>
</dbReference>
<sequence length="406" mass="45385">MQLSKRFLQIPESPIRKLVPLAASAINKGVKVLYFNIGDPDIETPGVMLKVLHKWRKNPIAYSRSHGEPELLAALKKYYHRLGFPFIEEGHLLVTLGGSEAISMATLAVTEYGDEILTFEPFYTNYNSYAAVNGIKIIPVKTQARNGFHLPPANVIEKKISKKTKAILYCNPNNPTGTVYSQKEVEILVSLAKKHGLFLISDEVYREFVFDGKKHVSILQFFQEIPDQAILVDSLSKRYSLCGARIGLISSLNKNLMSGVMCIAQGRLSAGLIDQTMAAQLTQVPKSYFLKVHQEYQKRRDVLYRGLKSIPGVTVRRPEGAFYCVAGLPVKDSEDFCRFLLTDFNHHGETIMIAPAAGFYASPGLGMNEVRIAYVVNTSSIKKLIVILRAALLEYKKSRSRVVNRA</sequence>
<dbReference type="InterPro" id="IPR050596">
    <property type="entry name" value="AspAT/PAT-like"/>
</dbReference>
<dbReference type="GO" id="GO:0006520">
    <property type="term" value="P:amino acid metabolic process"/>
    <property type="evidence" value="ECO:0007669"/>
    <property type="project" value="InterPro"/>
</dbReference>